<protein>
    <submittedName>
        <fullName evidence="6">dTDP-4-amino-4,6-dideoxygalactose transaminase</fullName>
    </submittedName>
</protein>
<dbReference type="Proteomes" id="UP000588068">
    <property type="component" value="Unassembled WGS sequence"/>
</dbReference>
<dbReference type="InterPro" id="IPR000653">
    <property type="entry name" value="DegT/StrS_aminotransferase"/>
</dbReference>
<sequence length="368" mass="40420">MRNIPFFPYSQLFSAQESELTSVMIDVCRRGAYILQKDCREFEASLAQFMGVKHAFGLANGTDAIIIGLKAVGVGAGDEVILPSHTYIATAAAVHMVGATPVLAECGADHMLDAADVAKRITPRTKAIMPVQVNGRTCDMDALQAVADKHGVMIVEDAAQGLGSKFKGRSAGTFGKFGTISFYPAKLLGCFGDGGAIVTNDDAVAKQIALLRDHGRNEEGRVVAWGYNSRLDNLQAAILNFKLKTFPADVERRRAVAARYQRGLGDLKQLTLPPAPDADSRHFDVYQNYELEADRRDELRAHLEKNGVRTIIQWAGTPVHQFHDLGFDVQLPRTDAFFKRCFMLPMNAAITDDEVDYIVQHIRAFYGL</sequence>
<comment type="similarity">
    <text evidence="2 5">Belongs to the DegT/DnrJ/EryC1 family.</text>
</comment>
<dbReference type="Gene3D" id="3.90.1150.10">
    <property type="entry name" value="Aspartate Aminotransferase, domain 1"/>
    <property type="match status" value="1"/>
</dbReference>
<keyword evidence="7" id="KW-1185">Reference proteome</keyword>
<keyword evidence="1 4" id="KW-0663">Pyridoxal phosphate</keyword>
<dbReference type="RefSeq" id="WP_184329398.1">
    <property type="nucleotide sequence ID" value="NZ_JACHHZ010000001.1"/>
</dbReference>
<dbReference type="Pfam" id="PF01041">
    <property type="entry name" value="DegT_DnrJ_EryC1"/>
    <property type="match status" value="1"/>
</dbReference>
<dbReference type="InterPro" id="IPR015422">
    <property type="entry name" value="PyrdxlP-dep_Trfase_small"/>
</dbReference>
<reference evidence="6 7" key="1">
    <citation type="submission" date="2020-08" db="EMBL/GenBank/DDBJ databases">
        <title>Genomic Encyclopedia of Type Strains, Phase IV (KMG-IV): sequencing the most valuable type-strain genomes for metagenomic binning, comparative biology and taxonomic classification.</title>
        <authorList>
            <person name="Goeker M."/>
        </authorList>
    </citation>
    <scope>NUCLEOTIDE SEQUENCE [LARGE SCALE GENOMIC DNA]</scope>
    <source>
        <strain evidence="6 7">DSM 26723</strain>
    </source>
</reference>
<proteinExistence type="inferred from homology"/>
<name>A0A841HH38_9GAMM</name>
<dbReference type="GO" id="GO:0030170">
    <property type="term" value="F:pyridoxal phosphate binding"/>
    <property type="evidence" value="ECO:0007669"/>
    <property type="project" value="TreeGrafter"/>
</dbReference>
<comment type="caution">
    <text evidence="6">The sequence shown here is derived from an EMBL/GenBank/DDBJ whole genome shotgun (WGS) entry which is preliminary data.</text>
</comment>
<dbReference type="GO" id="GO:0000271">
    <property type="term" value="P:polysaccharide biosynthetic process"/>
    <property type="evidence" value="ECO:0007669"/>
    <property type="project" value="TreeGrafter"/>
</dbReference>
<dbReference type="PIRSF" id="PIRSF000390">
    <property type="entry name" value="PLP_StrS"/>
    <property type="match status" value="1"/>
</dbReference>
<organism evidence="6 7">
    <name type="scientific">Povalibacter uvarum</name>
    <dbReference type="NCBI Taxonomy" id="732238"/>
    <lineage>
        <taxon>Bacteria</taxon>
        <taxon>Pseudomonadati</taxon>
        <taxon>Pseudomonadota</taxon>
        <taxon>Gammaproteobacteria</taxon>
        <taxon>Steroidobacterales</taxon>
        <taxon>Steroidobacteraceae</taxon>
        <taxon>Povalibacter</taxon>
    </lineage>
</organism>
<dbReference type="PANTHER" id="PTHR30244">
    <property type="entry name" value="TRANSAMINASE"/>
    <property type="match status" value="1"/>
</dbReference>
<evidence type="ECO:0000256" key="2">
    <source>
        <dbReference type="ARBA" id="ARBA00037999"/>
    </source>
</evidence>
<dbReference type="AlphaFoldDB" id="A0A841HH38"/>
<dbReference type="EMBL" id="JACHHZ010000001">
    <property type="protein sequence ID" value="MBB6091608.1"/>
    <property type="molecule type" value="Genomic_DNA"/>
</dbReference>
<evidence type="ECO:0000256" key="3">
    <source>
        <dbReference type="PIRSR" id="PIRSR000390-1"/>
    </source>
</evidence>
<dbReference type="Gene3D" id="3.40.640.10">
    <property type="entry name" value="Type I PLP-dependent aspartate aminotransferase-like (Major domain)"/>
    <property type="match status" value="1"/>
</dbReference>
<evidence type="ECO:0000256" key="5">
    <source>
        <dbReference type="RuleBase" id="RU004508"/>
    </source>
</evidence>
<dbReference type="GO" id="GO:0008483">
    <property type="term" value="F:transaminase activity"/>
    <property type="evidence" value="ECO:0007669"/>
    <property type="project" value="TreeGrafter"/>
</dbReference>
<dbReference type="PANTHER" id="PTHR30244:SF36">
    <property type="entry name" value="3-OXO-GLUCOSE-6-PHOSPHATE:GLUTAMATE AMINOTRANSFERASE"/>
    <property type="match status" value="1"/>
</dbReference>
<accession>A0A841HH38</accession>
<gene>
    <name evidence="6" type="ORF">HNQ60_000454</name>
</gene>
<feature type="modified residue" description="N6-(pyridoxal phosphate)lysine" evidence="4">
    <location>
        <position position="186"/>
    </location>
</feature>
<evidence type="ECO:0000256" key="4">
    <source>
        <dbReference type="PIRSR" id="PIRSR000390-2"/>
    </source>
</evidence>
<dbReference type="CDD" id="cd00616">
    <property type="entry name" value="AHBA_syn"/>
    <property type="match status" value="1"/>
</dbReference>
<dbReference type="SUPFAM" id="SSF53383">
    <property type="entry name" value="PLP-dependent transferases"/>
    <property type="match status" value="1"/>
</dbReference>
<dbReference type="InterPro" id="IPR015421">
    <property type="entry name" value="PyrdxlP-dep_Trfase_major"/>
</dbReference>
<evidence type="ECO:0000256" key="1">
    <source>
        <dbReference type="ARBA" id="ARBA00022898"/>
    </source>
</evidence>
<evidence type="ECO:0000313" key="7">
    <source>
        <dbReference type="Proteomes" id="UP000588068"/>
    </source>
</evidence>
<dbReference type="InterPro" id="IPR015424">
    <property type="entry name" value="PyrdxlP-dep_Trfase"/>
</dbReference>
<evidence type="ECO:0000313" key="6">
    <source>
        <dbReference type="EMBL" id="MBB6091608.1"/>
    </source>
</evidence>
<feature type="active site" description="Proton acceptor" evidence="3">
    <location>
        <position position="186"/>
    </location>
</feature>